<sequence>MAARGHMRTTLEGRSALAPGLMRHGPPPTLPPPSGVLPLVPLSPLETLERKIHVQSIDMERLAVENHRLATTHVALRQDLINAQQEVQQLDAHIRSIQTESDIQLRVLLDKISKYEVDIRAGDSVKMDLQKAHGEAHGLVIARQELIALIERKNDELQKARLEAEKLPLLHVELDGLIRECQMLRTTFEYEKSTNVEQVCQLQAMEKNLMSTVRELENCALK</sequence>
<organism evidence="1 2">
    <name type="scientific">Melastoma candidum</name>
    <dbReference type="NCBI Taxonomy" id="119954"/>
    <lineage>
        <taxon>Eukaryota</taxon>
        <taxon>Viridiplantae</taxon>
        <taxon>Streptophyta</taxon>
        <taxon>Embryophyta</taxon>
        <taxon>Tracheophyta</taxon>
        <taxon>Spermatophyta</taxon>
        <taxon>Magnoliopsida</taxon>
        <taxon>eudicotyledons</taxon>
        <taxon>Gunneridae</taxon>
        <taxon>Pentapetalae</taxon>
        <taxon>rosids</taxon>
        <taxon>malvids</taxon>
        <taxon>Myrtales</taxon>
        <taxon>Melastomataceae</taxon>
        <taxon>Melastomatoideae</taxon>
        <taxon>Melastomateae</taxon>
        <taxon>Melastoma</taxon>
    </lineage>
</organism>
<proteinExistence type="predicted"/>
<reference evidence="2" key="1">
    <citation type="journal article" date="2023" name="Front. Plant Sci.">
        <title>Chromosomal-level genome assembly of Melastoma candidum provides insights into trichome evolution.</title>
        <authorList>
            <person name="Zhong Y."/>
            <person name="Wu W."/>
            <person name="Sun C."/>
            <person name="Zou P."/>
            <person name="Liu Y."/>
            <person name="Dai S."/>
            <person name="Zhou R."/>
        </authorList>
    </citation>
    <scope>NUCLEOTIDE SEQUENCE [LARGE SCALE GENOMIC DNA]</scope>
</reference>
<accession>A0ACB9RE87</accession>
<evidence type="ECO:0000313" key="2">
    <source>
        <dbReference type="Proteomes" id="UP001057402"/>
    </source>
</evidence>
<keyword evidence="2" id="KW-1185">Reference proteome</keyword>
<protein>
    <submittedName>
        <fullName evidence="1">Uncharacterized protein</fullName>
    </submittedName>
</protein>
<dbReference type="Proteomes" id="UP001057402">
    <property type="component" value="Chromosome 4"/>
</dbReference>
<dbReference type="EMBL" id="CM042883">
    <property type="protein sequence ID" value="KAI4377265.1"/>
    <property type="molecule type" value="Genomic_DNA"/>
</dbReference>
<evidence type="ECO:0000313" key="1">
    <source>
        <dbReference type="EMBL" id="KAI4377265.1"/>
    </source>
</evidence>
<comment type="caution">
    <text evidence="1">The sequence shown here is derived from an EMBL/GenBank/DDBJ whole genome shotgun (WGS) entry which is preliminary data.</text>
</comment>
<name>A0ACB9RE87_9MYRT</name>
<gene>
    <name evidence="1" type="ORF">MLD38_014925</name>
</gene>